<dbReference type="VEuPathDB" id="ToxoDB:cyc_04075"/>
<evidence type="ECO:0000313" key="2">
    <source>
        <dbReference type="EMBL" id="OEH78614.1"/>
    </source>
</evidence>
<evidence type="ECO:0000313" key="3">
    <source>
        <dbReference type="Proteomes" id="UP000095192"/>
    </source>
</evidence>
<reference evidence="2 3" key="1">
    <citation type="journal article" date="2016" name="BMC Genomics">
        <title>Comparative genomics reveals Cyclospora cayetanensis possesses coccidia-like metabolism and invasion components but unique surface antigens.</title>
        <authorList>
            <person name="Liu S."/>
            <person name="Wang L."/>
            <person name="Zheng H."/>
            <person name="Xu Z."/>
            <person name="Roellig D.M."/>
            <person name="Li N."/>
            <person name="Frace M.A."/>
            <person name="Tang K."/>
            <person name="Arrowood M.J."/>
            <person name="Moss D.M."/>
            <person name="Zhang L."/>
            <person name="Feng Y."/>
            <person name="Xiao L."/>
        </authorList>
    </citation>
    <scope>NUCLEOTIDE SEQUENCE [LARGE SCALE GENOMIC DNA]</scope>
    <source>
        <strain evidence="2 3">CHN_HEN01</strain>
    </source>
</reference>
<sequence>MAATVYQGLLRVFSLCPGVAERSTLVPLSSVVERRVGLLRLGALQLLLTDFAAIYTPEFLPLFTAAAGALRRCQDPCGKRSAPGQEEAAELQRGSRAGVMQESASNTWRRGPWGANGPQKGGPKEGLTALQAAFLLHAFGRTDLRDSALFSELLETVDAALMHLLKEEFPERPQTAELFTCLEAPEQLNGEALVMCLKGLANLHHKPSKEQLRRMVDVLGPYLLNEEPSVLGHASAPRKLPLLFGALSALSRLDAGPLVLRRLLQAACCFPLAQMGPYEPCDLLTAAVALQPIVKLAPECATAAVARIETVVRQGTSPEGPAAAAAVVAASFGTSACPARSSTAAMAAGSEMSELAVARAEDAALDVWASPGDPWASLRDSCLPPSSPFLSAAYCYVSAVGVGLAALRPALFQLHPAFRISVISLLSSLDAILHPDARPPHSCMRKTWSSAADASRSPAAGISWPPEPLHPLLRGMLQSIFYRLPCVSLRLLVELLESLRACDFNRREQRQGSSFRPKERVWTDEHADLWQPLMAVVAREGTRKIHQSTPDSLIRFLVLFYGELDGYSTSLDPLVYGLQRLAAVASYESLPHAQALRQLLLEALVSPSRVSILHGCLFASTFAVSAFLCLPRPLALAF</sequence>
<dbReference type="AlphaFoldDB" id="A0A1D3D589"/>
<proteinExistence type="predicted"/>
<feature type="region of interest" description="Disordered" evidence="1">
    <location>
        <begin position="77"/>
        <end position="96"/>
    </location>
</feature>
<evidence type="ECO:0000256" key="1">
    <source>
        <dbReference type="SAM" id="MobiDB-lite"/>
    </source>
</evidence>
<dbReference type="EMBL" id="JROU02000667">
    <property type="protein sequence ID" value="OEH78614.1"/>
    <property type="molecule type" value="Genomic_DNA"/>
</dbReference>
<gene>
    <name evidence="2" type="ORF">cyc_04075</name>
</gene>
<protein>
    <submittedName>
        <fullName evidence="2">Uncharacterized protein</fullName>
    </submittedName>
</protein>
<dbReference type="VEuPathDB" id="ToxoDB:LOC34620661"/>
<organism evidence="2 3">
    <name type="scientific">Cyclospora cayetanensis</name>
    <dbReference type="NCBI Taxonomy" id="88456"/>
    <lineage>
        <taxon>Eukaryota</taxon>
        <taxon>Sar</taxon>
        <taxon>Alveolata</taxon>
        <taxon>Apicomplexa</taxon>
        <taxon>Conoidasida</taxon>
        <taxon>Coccidia</taxon>
        <taxon>Eucoccidiorida</taxon>
        <taxon>Eimeriorina</taxon>
        <taxon>Eimeriidae</taxon>
        <taxon>Cyclospora</taxon>
    </lineage>
</organism>
<dbReference type="Proteomes" id="UP000095192">
    <property type="component" value="Unassembled WGS sequence"/>
</dbReference>
<dbReference type="InParanoid" id="A0A1D3D589"/>
<name>A0A1D3D589_9EIME</name>
<accession>A0A1D3D589</accession>
<keyword evidence="3" id="KW-1185">Reference proteome</keyword>
<comment type="caution">
    <text evidence="2">The sequence shown here is derived from an EMBL/GenBank/DDBJ whole genome shotgun (WGS) entry which is preliminary data.</text>
</comment>